<dbReference type="EMBL" id="PKMF04000014">
    <property type="protein sequence ID" value="KAK7859214.1"/>
    <property type="molecule type" value="Genomic_DNA"/>
</dbReference>
<sequence length="404" mass="45446">MTPELGWSIGSSIGKVVRVAEFEEKGTIGRSLWVRVAIDVSKSLSRGRKLWDNGVAVGWVSFRYERLPNFCYWCGCLLHEDRECDLWLGNKGKTPLEQRQFGPWLRAETDYHFRKPWSSRVGSEREEASQARQSMSPPVQGSPSSRLSGIGDDAPRATTTQPDKVTRVGEPESSLHEKPLLEDSKRFDETLLWIDRELGLLVDYVALPLVNPLEVVLNAKSNPTKKLPADKISVSAISEINPLNFGSGLNKENGPNPMAASSTGNMRPPLVDISNNSGLKGKSQAKNKGYWVLWSAFYLVRWSIGVDRLDRAIASAEWMLKFPSIRLHHLAGFSSDHKPIWLCSDDMHSRFYRPQKPFCFKEMWLKDESCEGVVHATWDSSLEGDPMMNVLQKRCPISSLTGQV</sequence>
<gene>
    <name evidence="3" type="ORF">CFP56_007792</name>
</gene>
<organism evidence="3">
    <name type="scientific">Quercus suber</name>
    <name type="common">Cork oak</name>
    <dbReference type="NCBI Taxonomy" id="58331"/>
    <lineage>
        <taxon>Eukaryota</taxon>
        <taxon>Viridiplantae</taxon>
        <taxon>Streptophyta</taxon>
        <taxon>Embryophyta</taxon>
        <taxon>Tracheophyta</taxon>
        <taxon>Spermatophyta</taxon>
        <taxon>Magnoliopsida</taxon>
        <taxon>eudicotyledons</taxon>
        <taxon>Gunneridae</taxon>
        <taxon>Pentapetalae</taxon>
        <taxon>rosids</taxon>
        <taxon>fabids</taxon>
        <taxon>Fagales</taxon>
        <taxon>Fagaceae</taxon>
        <taxon>Quercus</taxon>
    </lineage>
</organism>
<evidence type="ECO:0000313" key="3">
    <source>
        <dbReference type="EMBL" id="KAK7859214.1"/>
    </source>
</evidence>
<reference evidence="3" key="2">
    <citation type="journal article" date="2018" name="Sci. Data">
        <title>The draft genome sequence of cork oak.</title>
        <authorList>
            <person name="Ramos A.M."/>
            <person name="Usie A."/>
            <person name="Barbosa P."/>
            <person name="Barros P.M."/>
            <person name="Capote T."/>
            <person name="Chaves I."/>
            <person name="Simoes F."/>
            <person name="Abreu I."/>
            <person name="Carrasquinho I."/>
            <person name="Faro C."/>
            <person name="Guimaraes J.B."/>
            <person name="Mendonca D."/>
            <person name="Nobrega F."/>
            <person name="Rodrigues L."/>
            <person name="Saibo N.J.M."/>
            <person name="Varela M.C."/>
            <person name="Egas C."/>
            <person name="Matos J."/>
            <person name="Miguel C.M."/>
            <person name="Oliveira M.M."/>
            <person name="Ricardo C.P."/>
            <person name="Goncalves S."/>
        </authorList>
    </citation>
    <scope>NUCLEOTIDE SEQUENCE [LARGE SCALE GENOMIC DNA]</scope>
    <source>
        <strain evidence="3">HL8</strain>
    </source>
</reference>
<feature type="domain" description="Zinc knuckle CX2CX4HX4C" evidence="2">
    <location>
        <begin position="39"/>
        <end position="85"/>
    </location>
</feature>
<accession>A0AAW0M810</accession>
<dbReference type="InterPro" id="IPR025836">
    <property type="entry name" value="Zn_knuckle_CX2CX4HX4C"/>
</dbReference>
<reference evidence="3" key="1">
    <citation type="submission" date="2017-12" db="EMBL/GenBank/DDBJ databases">
        <authorList>
            <person name="Barbosa P."/>
            <person name="Usie A."/>
            <person name="Ramos A.M."/>
        </authorList>
    </citation>
    <scope>NUCLEOTIDE SEQUENCE</scope>
    <source>
        <strain evidence="3">HL8</strain>
        <tissue evidence="3">Leaves</tissue>
    </source>
</reference>
<proteinExistence type="predicted"/>
<feature type="compositionally biased region" description="Polar residues" evidence="1">
    <location>
        <begin position="130"/>
        <end position="147"/>
    </location>
</feature>
<dbReference type="AlphaFoldDB" id="A0AAW0M810"/>
<dbReference type="InterPro" id="IPR036691">
    <property type="entry name" value="Endo/exonu/phosph_ase_sf"/>
</dbReference>
<dbReference type="Pfam" id="PF14392">
    <property type="entry name" value="zf-CCHC_4"/>
    <property type="match status" value="1"/>
</dbReference>
<evidence type="ECO:0000256" key="1">
    <source>
        <dbReference type="SAM" id="MobiDB-lite"/>
    </source>
</evidence>
<name>A0AAW0M810_QUESU</name>
<dbReference type="PANTHER" id="PTHR33710:SF62">
    <property type="entry name" value="DUF4283 DOMAIN PROTEIN"/>
    <property type="match status" value="1"/>
</dbReference>
<evidence type="ECO:0000259" key="2">
    <source>
        <dbReference type="Pfam" id="PF14392"/>
    </source>
</evidence>
<feature type="region of interest" description="Disordered" evidence="1">
    <location>
        <begin position="118"/>
        <end position="177"/>
    </location>
</feature>
<dbReference type="PANTHER" id="PTHR33710">
    <property type="entry name" value="BNAC02G09200D PROTEIN"/>
    <property type="match status" value="1"/>
</dbReference>
<feature type="compositionally biased region" description="Basic and acidic residues" evidence="1">
    <location>
        <begin position="164"/>
        <end position="177"/>
    </location>
</feature>
<comment type="caution">
    <text evidence="3">The sequence shown here is derived from an EMBL/GenBank/DDBJ whole genome shotgun (WGS) entry which is preliminary data.</text>
</comment>
<dbReference type="SUPFAM" id="SSF56219">
    <property type="entry name" value="DNase I-like"/>
    <property type="match status" value="1"/>
</dbReference>
<reference evidence="3" key="3">
    <citation type="submission" date="2023-07" db="EMBL/GenBank/DDBJ databases">
        <title>An improved reference 1 genome and first organelle genomes of Quercus suber.</title>
        <authorList>
            <consortium name="Genosuber Consortium"/>
            <person name="Usie A."/>
            <person name="Serra O."/>
            <person name="Barros P."/>
        </authorList>
    </citation>
    <scope>NUCLEOTIDE SEQUENCE</scope>
    <source>
        <strain evidence="3">HL8</strain>
        <tissue evidence="3">Leaves</tissue>
    </source>
</reference>
<protein>
    <recommendedName>
        <fullName evidence="2">Zinc knuckle CX2CX4HX4C domain-containing protein</fullName>
    </recommendedName>
</protein>